<protein>
    <submittedName>
        <fullName evidence="2">DedA family protein</fullName>
    </submittedName>
</protein>
<organism evidence="2 3">
    <name type="scientific">Nitrososphaera gargensis (strain Ga9.2)</name>
    <dbReference type="NCBI Taxonomy" id="1237085"/>
    <lineage>
        <taxon>Archaea</taxon>
        <taxon>Nitrososphaerota</taxon>
        <taxon>Nitrososphaeria</taxon>
        <taxon>Nitrososphaerales</taxon>
        <taxon>Nitrososphaeraceae</taxon>
        <taxon>Nitrososphaera</taxon>
    </lineage>
</organism>
<keyword evidence="1" id="KW-0472">Membrane</keyword>
<gene>
    <name evidence="2" type="ordered locus">Ngar_c33450</name>
</gene>
<keyword evidence="3" id="KW-1185">Reference proteome</keyword>
<name>K0IJN2_NITGG</name>
<dbReference type="KEGG" id="nga:Ngar_c33450"/>
<dbReference type="RefSeq" id="WP_015020793.1">
    <property type="nucleotide sequence ID" value="NC_018719.1"/>
</dbReference>
<reference evidence="2 3" key="1">
    <citation type="journal article" date="2012" name="Environ. Microbiol.">
        <title>The genome of the ammonia-oxidizing Candidatus Nitrososphaera gargensis: insights into metabolic versatility and environmental adaptations.</title>
        <authorList>
            <person name="Spang A."/>
            <person name="Poehlein A."/>
            <person name="Offre P."/>
            <person name="Zumbragel S."/>
            <person name="Haider S."/>
            <person name="Rychlik N."/>
            <person name="Nowka B."/>
            <person name="Schmeisser C."/>
            <person name="Lebedeva E.V."/>
            <person name="Rattei T."/>
            <person name="Bohm C."/>
            <person name="Schmid M."/>
            <person name="Galushko A."/>
            <person name="Hatzenpichler R."/>
            <person name="Weinmaier T."/>
            <person name="Daniel R."/>
            <person name="Schleper C."/>
            <person name="Spieck E."/>
            <person name="Streit W."/>
            <person name="Wagner M."/>
        </authorList>
    </citation>
    <scope>NUCLEOTIDE SEQUENCE [LARGE SCALE GENOMIC DNA]</scope>
    <source>
        <strain evidence="3">Ga9.2</strain>
    </source>
</reference>
<accession>K0IJN2</accession>
<feature type="transmembrane region" description="Helical" evidence="1">
    <location>
        <begin position="102"/>
        <end position="127"/>
    </location>
</feature>
<evidence type="ECO:0000313" key="3">
    <source>
        <dbReference type="Proteomes" id="UP000008037"/>
    </source>
</evidence>
<feature type="transmembrane region" description="Helical" evidence="1">
    <location>
        <begin position="133"/>
        <end position="158"/>
    </location>
</feature>
<dbReference type="AlphaFoldDB" id="K0IJN2"/>
<evidence type="ECO:0000256" key="1">
    <source>
        <dbReference type="SAM" id="Phobius"/>
    </source>
</evidence>
<proteinExistence type="predicted"/>
<dbReference type="BioCyc" id="CNIT1237085:G1324-3345-MONOMER"/>
<dbReference type="OrthoDB" id="7862at2157"/>
<dbReference type="Proteomes" id="UP000008037">
    <property type="component" value="Chromosome"/>
</dbReference>
<sequence>MSSGEILQELLQDHPYLWVLLIIFGVSAAPILTPPTWMVIVSANALSDYSLNPLLLSSVGATAATSGRMLLLKYSSIGRRRLNEKRKSSLERLRDYLQKTRYGYFASTFIFALTPLPSNMLFISYGLMNARSFLGIVAGFWIGRFAVYLLMIYVSGFVYQPISQILGDNLTAVIITDIAGMGMTVAILMVDWDRAISERKIALIRPRFLQRA</sequence>
<keyword evidence="1" id="KW-0812">Transmembrane</keyword>
<dbReference type="HOGENOM" id="CLU_1297523_0_0_2"/>
<feature type="transmembrane region" description="Helical" evidence="1">
    <location>
        <begin position="53"/>
        <end position="71"/>
    </location>
</feature>
<dbReference type="GeneID" id="13797155"/>
<dbReference type="EMBL" id="CP002408">
    <property type="protein sequence ID" value="AFU60260.1"/>
    <property type="molecule type" value="Genomic_DNA"/>
</dbReference>
<keyword evidence="1" id="KW-1133">Transmembrane helix</keyword>
<evidence type="ECO:0000313" key="2">
    <source>
        <dbReference type="EMBL" id="AFU60260.1"/>
    </source>
</evidence>
<feature type="transmembrane region" description="Helical" evidence="1">
    <location>
        <begin position="16"/>
        <end position="33"/>
    </location>
</feature>
<dbReference type="InParanoid" id="K0IJN2"/>
<feature type="transmembrane region" description="Helical" evidence="1">
    <location>
        <begin position="170"/>
        <end position="190"/>
    </location>
</feature>